<proteinExistence type="inferred from homology"/>
<dbReference type="Gene3D" id="3.90.180.10">
    <property type="entry name" value="Medium-chain alcohol dehydrogenases, catalytic domain"/>
    <property type="match status" value="1"/>
</dbReference>
<keyword evidence="2" id="KW-0479">Metal-binding</keyword>
<dbReference type="Pfam" id="PF13602">
    <property type="entry name" value="ADH_zinc_N_2"/>
    <property type="match status" value="1"/>
</dbReference>
<keyword evidence="2" id="KW-0862">Zinc</keyword>
<dbReference type="InterPro" id="IPR014182">
    <property type="entry name" value="ADH_Zn_typ-1"/>
</dbReference>
<dbReference type="NCBIfam" id="TIGR02817">
    <property type="entry name" value="adh_fam_1"/>
    <property type="match status" value="1"/>
</dbReference>
<dbReference type="PANTHER" id="PTHR44154:SF1">
    <property type="entry name" value="QUINONE OXIDOREDUCTASE"/>
    <property type="match status" value="1"/>
</dbReference>
<dbReference type="InterPro" id="IPR011032">
    <property type="entry name" value="GroES-like_sf"/>
</dbReference>
<accession>A0ABP9P012</accession>
<dbReference type="InterPro" id="IPR013154">
    <property type="entry name" value="ADH-like_N"/>
</dbReference>
<evidence type="ECO:0000313" key="4">
    <source>
        <dbReference type="EMBL" id="GAA5137285.1"/>
    </source>
</evidence>
<protein>
    <recommendedName>
        <fullName evidence="2">Zinc-type alcohol dehydrogenase-like protein</fullName>
    </recommendedName>
</protein>
<evidence type="ECO:0000256" key="1">
    <source>
        <dbReference type="ARBA" id="ARBA00022857"/>
    </source>
</evidence>
<dbReference type="SUPFAM" id="SSF51735">
    <property type="entry name" value="NAD(P)-binding Rossmann-fold domains"/>
    <property type="match status" value="1"/>
</dbReference>
<dbReference type="Gene3D" id="3.40.50.720">
    <property type="entry name" value="NAD(P)-binding Rossmann-like Domain"/>
    <property type="match status" value="1"/>
</dbReference>
<gene>
    <name evidence="4" type="ORF">GCM10023213_13710</name>
</gene>
<organism evidence="4 5">
    <name type="scientific">Prosthecobacter algae</name>
    <dbReference type="NCBI Taxonomy" id="1144682"/>
    <lineage>
        <taxon>Bacteria</taxon>
        <taxon>Pseudomonadati</taxon>
        <taxon>Verrucomicrobiota</taxon>
        <taxon>Verrucomicrobiia</taxon>
        <taxon>Verrucomicrobiales</taxon>
        <taxon>Verrucomicrobiaceae</taxon>
        <taxon>Prosthecobacter</taxon>
    </lineage>
</organism>
<reference evidence="5" key="1">
    <citation type="journal article" date="2019" name="Int. J. Syst. Evol. Microbiol.">
        <title>The Global Catalogue of Microorganisms (GCM) 10K type strain sequencing project: providing services to taxonomists for standard genome sequencing and annotation.</title>
        <authorList>
            <consortium name="The Broad Institute Genomics Platform"/>
            <consortium name="The Broad Institute Genome Sequencing Center for Infectious Disease"/>
            <person name="Wu L."/>
            <person name="Ma J."/>
        </authorList>
    </citation>
    <scope>NUCLEOTIDE SEQUENCE [LARGE SCALE GENOMIC DNA]</scope>
    <source>
        <strain evidence="5">JCM 18053</strain>
    </source>
</reference>
<dbReference type="InterPro" id="IPR036291">
    <property type="entry name" value="NAD(P)-bd_dom_sf"/>
</dbReference>
<dbReference type="SUPFAM" id="SSF50129">
    <property type="entry name" value="GroES-like"/>
    <property type="match status" value="1"/>
</dbReference>
<evidence type="ECO:0000256" key="2">
    <source>
        <dbReference type="RuleBase" id="RU364000"/>
    </source>
</evidence>
<keyword evidence="5" id="KW-1185">Reference proteome</keyword>
<dbReference type="InterPro" id="IPR051603">
    <property type="entry name" value="Zinc-ADH_QOR/CCCR"/>
</dbReference>
<evidence type="ECO:0000313" key="5">
    <source>
        <dbReference type="Proteomes" id="UP001499852"/>
    </source>
</evidence>
<comment type="caution">
    <text evidence="4">The sequence shown here is derived from an EMBL/GenBank/DDBJ whole genome shotgun (WGS) entry which is preliminary data.</text>
</comment>
<comment type="similarity">
    <text evidence="2">Belongs to the zinc-containing alcohol dehydrogenase family. Quinone oxidoreductase subfamily.</text>
</comment>
<name>A0ABP9P012_9BACT</name>
<dbReference type="Pfam" id="PF08240">
    <property type="entry name" value="ADH_N"/>
    <property type="match status" value="1"/>
</dbReference>
<dbReference type="CDD" id="cd08252">
    <property type="entry name" value="AL_MDR"/>
    <property type="match status" value="1"/>
</dbReference>
<dbReference type="EMBL" id="BAABIA010000003">
    <property type="protein sequence ID" value="GAA5137285.1"/>
    <property type="molecule type" value="Genomic_DNA"/>
</dbReference>
<keyword evidence="1" id="KW-0521">NADP</keyword>
<sequence length="356" mass="38434">MNPGRILERLPPLCRLTMKAISYYQPLPSSDPQSLVEVNVTAPVPGPRDLLVEVRAISVNPVDTKIRSGGGPVAPGQALKILGWDAAGVVKQVGAEVRHFAPGDEVYYAGAVDCPGSYAELQCVDERLVGRKPKTLSFVQAAALPLTTITAWEMMFDRMRIDPGDHGAILIVGGAGGVGSIAIQLARQLTGLTVIATASRPETQDWCRQMGAHHVIDHGQPLAAQIKAIVPEGVTHVLALTRTEDHYDEIIEAMAPQSAIALIENPARPLELTKLKPKSISLHWEFMFTRARYQTKDMHKQGELLNQVSRLADAGQIQTTLKTDLSPITAPNLRQAHALIESGRSIGKVVLAGFEA</sequence>
<dbReference type="PANTHER" id="PTHR44154">
    <property type="entry name" value="QUINONE OXIDOREDUCTASE"/>
    <property type="match status" value="1"/>
</dbReference>
<keyword evidence="2" id="KW-0560">Oxidoreductase</keyword>
<feature type="domain" description="Enoyl reductase (ER)" evidence="3">
    <location>
        <begin position="30"/>
        <end position="351"/>
    </location>
</feature>
<evidence type="ECO:0000259" key="3">
    <source>
        <dbReference type="SMART" id="SM00829"/>
    </source>
</evidence>
<dbReference type="Proteomes" id="UP001499852">
    <property type="component" value="Unassembled WGS sequence"/>
</dbReference>
<dbReference type="SMART" id="SM00829">
    <property type="entry name" value="PKS_ER"/>
    <property type="match status" value="1"/>
</dbReference>
<dbReference type="InterPro" id="IPR020843">
    <property type="entry name" value="ER"/>
</dbReference>